<dbReference type="InterPro" id="IPR036047">
    <property type="entry name" value="F-box-like_dom_sf"/>
</dbReference>
<accession>A0A2J6TAU3</accession>
<dbReference type="Proteomes" id="UP000235371">
    <property type="component" value="Unassembled WGS sequence"/>
</dbReference>
<dbReference type="RefSeq" id="XP_024737050.1">
    <property type="nucleotide sequence ID" value="XM_024880209.1"/>
</dbReference>
<dbReference type="STRING" id="1095630.A0A2J6TAU3"/>
<reference evidence="2 3" key="1">
    <citation type="submission" date="2016-04" db="EMBL/GenBank/DDBJ databases">
        <title>A degradative enzymes factory behind the ericoid mycorrhizal symbiosis.</title>
        <authorList>
            <consortium name="DOE Joint Genome Institute"/>
            <person name="Martino E."/>
            <person name="Morin E."/>
            <person name="Grelet G."/>
            <person name="Kuo A."/>
            <person name="Kohler A."/>
            <person name="Daghino S."/>
            <person name="Barry K."/>
            <person name="Choi C."/>
            <person name="Cichocki N."/>
            <person name="Clum A."/>
            <person name="Copeland A."/>
            <person name="Hainaut M."/>
            <person name="Haridas S."/>
            <person name="Labutti K."/>
            <person name="Lindquist E."/>
            <person name="Lipzen A."/>
            <person name="Khouja H.-R."/>
            <person name="Murat C."/>
            <person name="Ohm R."/>
            <person name="Olson A."/>
            <person name="Spatafora J."/>
            <person name="Veneault-Fourrey C."/>
            <person name="Henrissat B."/>
            <person name="Grigoriev I."/>
            <person name="Martin F."/>
            <person name="Perotto S."/>
        </authorList>
    </citation>
    <scope>NUCLEOTIDE SEQUENCE [LARGE SCALE GENOMIC DNA]</scope>
    <source>
        <strain evidence="2 3">E</strain>
    </source>
</reference>
<dbReference type="Pfam" id="PF00646">
    <property type="entry name" value="F-box"/>
    <property type="match status" value="1"/>
</dbReference>
<gene>
    <name evidence="2" type="ORF">K444DRAFT_612780</name>
</gene>
<keyword evidence="3" id="KW-1185">Reference proteome</keyword>
<protein>
    <recommendedName>
        <fullName evidence="1">F-box domain-containing protein</fullName>
    </recommendedName>
</protein>
<dbReference type="GeneID" id="36588286"/>
<dbReference type="SUPFAM" id="SSF81383">
    <property type="entry name" value="F-box domain"/>
    <property type="match status" value="1"/>
</dbReference>
<dbReference type="CDD" id="cd09917">
    <property type="entry name" value="F-box_SF"/>
    <property type="match status" value="1"/>
</dbReference>
<feature type="domain" description="F-box" evidence="1">
    <location>
        <begin position="28"/>
        <end position="58"/>
    </location>
</feature>
<sequence length="447" mass="49013">MMEAGPSAPSHSSYLPASLLHPLSNSLVLDQIVAYLPVSSLLALGATSKSFKDLVHRTPNVFRHLDLSNVKSAQFDIANIDNGGEVWRNVQLDENVTEDDFYGGPLLYIFNTLRKRHILQDVQTLILDGLSVTSDLISDIITQDHFNVRILSIREVQNLHPRKLQQALRYSVRPSRPAGTPKLKGLYFFGSKDTTPLPRSDRSISCTDTTPSHGVLVHSQGAQIGAQWNQKSGDTLAEEMAHSGDKWYSTGRVLAKSPTTDWDNTILACQGIISFDVVLCHGPRHSLLPSSERSGPWYQKPRYHLTPRVATHSIGGCFNCGRAPEGMSRFGSSPLERFPMLAPPPLHSSTAKAAKAPFMASGGKLLLRCIDCLRNRFCESCNKWWCEDCYEIPEPGQGAGSPHQWGNGGPSIGGHPEKHLKVHMGLCVDNCLVAEMMPGAGSNGMWG</sequence>
<evidence type="ECO:0000313" key="3">
    <source>
        <dbReference type="Proteomes" id="UP000235371"/>
    </source>
</evidence>
<organism evidence="2 3">
    <name type="scientific">Hyaloscypha bicolor E</name>
    <dbReference type="NCBI Taxonomy" id="1095630"/>
    <lineage>
        <taxon>Eukaryota</taxon>
        <taxon>Fungi</taxon>
        <taxon>Dikarya</taxon>
        <taxon>Ascomycota</taxon>
        <taxon>Pezizomycotina</taxon>
        <taxon>Leotiomycetes</taxon>
        <taxon>Helotiales</taxon>
        <taxon>Hyaloscyphaceae</taxon>
        <taxon>Hyaloscypha</taxon>
        <taxon>Hyaloscypha bicolor</taxon>
    </lineage>
</organism>
<dbReference type="OrthoDB" id="5345494at2759"/>
<proteinExistence type="predicted"/>
<evidence type="ECO:0000259" key="1">
    <source>
        <dbReference type="Pfam" id="PF00646"/>
    </source>
</evidence>
<evidence type="ECO:0000313" key="2">
    <source>
        <dbReference type="EMBL" id="PMD60146.1"/>
    </source>
</evidence>
<name>A0A2J6TAU3_9HELO</name>
<dbReference type="InterPro" id="IPR001810">
    <property type="entry name" value="F-box_dom"/>
</dbReference>
<dbReference type="EMBL" id="KZ613791">
    <property type="protein sequence ID" value="PMD60146.1"/>
    <property type="molecule type" value="Genomic_DNA"/>
</dbReference>
<dbReference type="InParanoid" id="A0A2J6TAU3"/>
<dbReference type="AlphaFoldDB" id="A0A2J6TAU3"/>